<accession>A0A8J3EAX8</accession>
<gene>
    <name evidence="1" type="ORF">GCM10010964_19410</name>
</gene>
<comment type="caution">
    <text evidence="1">The sequence shown here is derived from an EMBL/GenBank/DDBJ whole genome shotgun (WGS) entry which is preliminary data.</text>
</comment>
<evidence type="ECO:0000313" key="2">
    <source>
        <dbReference type="Proteomes" id="UP000597507"/>
    </source>
</evidence>
<dbReference type="AlphaFoldDB" id="A0A8J3EAX8"/>
<name>A0A8J3EAX8_9PROT</name>
<reference evidence="1 2" key="1">
    <citation type="journal article" date="2014" name="Int. J. Syst. Evol. Microbiol.">
        <title>Complete genome sequence of Corynebacterium casei LMG S-19264T (=DSM 44701T), isolated from a smear-ripened cheese.</title>
        <authorList>
            <consortium name="US DOE Joint Genome Institute (JGI-PGF)"/>
            <person name="Walter F."/>
            <person name="Albersmeier A."/>
            <person name="Kalinowski J."/>
            <person name="Ruckert C."/>
        </authorList>
    </citation>
    <scope>NUCLEOTIDE SEQUENCE [LARGE SCALE GENOMIC DNA]</scope>
    <source>
        <strain evidence="1 2">CGMCC 1.16330</strain>
    </source>
</reference>
<evidence type="ECO:0000313" key="1">
    <source>
        <dbReference type="EMBL" id="GGG31565.1"/>
    </source>
</evidence>
<protein>
    <submittedName>
        <fullName evidence="1">Uncharacterized protein</fullName>
    </submittedName>
</protein>
<dbReference type="Proteomes" id="UP000597507">
    <property type="component" value="Unassembled WGS sequence"/>
</dbReference>
<proteinExistence type="predicted"/>
<dbReference type="RefSeq" id="WP_188899835.1">
    <property type="nucleotide sequence ID" value="NZ_BMKS01000005.1"/>
</dbReference>
<dbReference type="EMBL" id="BMKS01000005">
    <property type="protein sequence ID" value="GGG31565.1"/>
    <property type="molecule type" value="Genomic_DNA"/>
</dbReference>
<organism evidence="1 2">
    <name type="scientific">Caldovatus sediminis</name>
    <dbReference type="NCBI Taxonomy" id="2041189"/>
    <lineage>
        <taxon>Bacteria</taxon>
        <taxon>Pseudomonadati</taxon>
        <taxon>Pseudomonadota</taxon>
        <taxon>Alphaproteobacteria</taxon>
        <taxon>Acetobacterales</taxon>
        <taxon>Roseomonadaceae</taxon>
        <taxon>Caldovatus</taxon>
    </lineage>
</organism>
<sequence>MTVHEYCGPVGNIFGGIVRNFQDDWNVRLGVNRMVGTVLGYWAPRGKVSDRLRNAVPPSLRGDLDLIWLDFNTILGRRMGLSDGAGAGTTESQQRYLERMESLIVFAPGKDRFDLIVSKYGYGDNLKSNHHFYHWQARGKLTGDQTHVDDLLLEA</sequence>
<keyword evidence="2" id="KW-1185">Reference proteome</keyword>